<dbReference type="AlphaFoldDB" id="A0A0N1HKI3"/>
<reference evidence="4 5" key="1">
    <citation type="submission" date="2015-06" db="EMBL/GenBank/DDBJ databases">
        <title>Draft genome of the ant-associated black yeast Phialophora attae CBS 131958.</title>
        <authorList>
            <person name="Moreno L.F."/>
            <person name="Stielow B.J."/>
            <person name="de Hoog S."/>
            <person name="Vicente V.A."/>
            <person name="Weiss V.A."/>
            <person name="de Vries M."/>
            <person name="Cruz L.M."/>
            <person name="Souza E.M."/>
        </authorList>
    </citation>
    <scope>NUCLEOTIDE SEQUENCE [LARGE SCALE GENOMIC DNA]</scope>
    <source>
        <strain evidence="4 5">CBS 131958</strain>
    </source>
</reference>
<keyword evidence="2" id="KW-0378">Hydrolase</keyword>
<name>A0A0N1HKI3_9EURO</name>
<evidence type="ECO:0000256" key="1">
    <source>
        <dbReference type="ARBA" id="ARBA00005863"/>
    </source>
</evidence>
<comment type="caution">
    <text evidence="4">The sequence shown here is derived from an EMBL/GenBank/DDBJ whole genome shotgun (WGS) entry which is preliminary data.</text>
</comment>
<keyword evidence="5" id="KW-1185">Reference proteome</keyword>
<evidence type="ECO:0000259" key="3">
    <source>
        <dbReference type="Pfam" id="PF03959"/>
    </source>
</evidence>
<dbReference type="GO" id="GO:0005737">
    <property type="term" value="C:cytoplasm"/>
    <property type="evidence" value="ECO:0007669"/>
    <property type="project" value="TreeGrafter"/>
</dbReference>
<dbReference type="Gene3D" id="3.40.50.1820">
    <property type="entry name" value="alpha/beta hydrolase"/>
    <property type="match status" value="1"/>
</dbReference>
<sequence length="280" mass="31150">MGLPRPPPDITTPPQHTLSLPRILCLHGGGVNAQIFHSQMRSILAHPSLSDRFRFVFIDAPFECAEGVGISPVYDDWGPFRRWFRWLESHQQDAKGVEAVHEAIWGSIKKGMEKDGGTGEWVGLWGFSQGAKLVGSLLAEQQMRVDEGRPTGLTSKDREAKEQPVMWKFGVLLAGRCPFAALSAEGEKLAWLQSAAGLPAEADCDAIADRPDMKLRAPTIHVHGLRDEGIEWHRRAVRDYCAPLTTTVVEWDGPHRVPIKKTDVEKVVQAVVELVEEYGY</sequence>
<dbReference type="RefSeq" id="XP_017997235.1">
    <property type="nucleotide sequence ID" value="XM_018141450.1"/>
</dbReference>
<dbReference type="OrthoDB" id="414698at2759"/>
<proteinExistence type="inferred from homology"/>
<feature type="domain" description="Serine hydrolase" evidence="3">
    <location>
        <begin position="21"/>
        <end position="266"/>
    </location>
</feature>
<dbReference type="GO" id="GO:0016787">
    <property type="term" value="F:hydrolase activity"/>
    <property type="evidence" value="ECO:0007669"/>
    <property type="project" value="UniProtKB-KW"/>
</dbReference>
<dbReference type="Proteomes" id="UP000038010">
    <property type="component" value="Unassembled WGS sequence"/>
</dbReference>
<dbReference type="VEuPathDB" id="FungiDB:AB675_1550"/>
<evidence type="ECO:0000313" key="4">
    <source>
        <dbReference type="EMBL" id="KPI37272.1"/>
    </source>
</evidence>
<dbReference type="STRING" id="1664694.A0A0N1HKI3"/>
<evidence type="ECO:0000313" key="5">
    <source>
        <dbReference type="Proteomes" id="UP000038010"/>
    </source>
</evidence>
<dbReference type="InterPro" id="IPR005645">
    <property type="entry name" value="FSH-like_dom"/>
</dbReference>
<dbReference type="GO" id="GO:0044550">
    <property type="term" value="P:secondary metabolite biosynthetic process"/>
    <property type="evidence" value="ECO:0007669"/>
    <property type="project" value="TreeGrafter"/>
</dbReference>
<dbReference type="PANTHER" id="PTHR48070:SF3">
    <property type="entry name" value="ESTERASE DBAE-RELATED"/>
    <property type="match status" value="1"/>
</dbReference>
<dbReference type="GeneID" id="28733330"/>
<dbReference type="GO" id="GO:0005634">
    <property type="term" value="C:nucleus"/>
    <property type="evidence" value="ECO:0007669"/>
    <property type="project" value="TreeGrafter"/>
</dbReference>
<dbReference type="Pfam" id="PF03959">
    <property type="entry name" value="FSH1"/>
    <property type="match status" value="1"/>
</dbReference>
<dbReference type="SUPFAM" id="SSF53474">
    <property type="entry name" value="alpha/beta-Hydrolases"/>
    <property type="match status" value="1"/>
</dbReference>
<comment type="similarity">
    <text evidence="1">Belongs to the LovG family.</text>
</comment>
<accession>A0A0N1HKI3</accession>
<dbReference type="InterPro" id="IPR029058">
    <property type="entry name" value="AB_hydrolase_fold"/>
</dbReference>
<evidence type="ECO:0000256" key="2">
    <source>
        <dbReference type="ARBA" id="ARBA00022801"/>
    </source>
</evidence>
<organism evidence="4 5">
    <name type="scientific">Cyphellophora attinorum</name>
    <dbReference type="NCBI Taxonomy" id="1664694"/>
    <lineage>
        <taxon>Eukaryota</taxon>
        <taxon>Fungi</taxon>
        <taxon>Dikarya</taxon>
        <taxon>Ascomycota</taxon>
        <taxon>Pezizomycotina</taxon>
        <taxon>Eurotiomycetes</taxon>
        <taxon>Chaetothyriomycetidae</taxon>
        <taxon>Chaetothyriales</taxon>
        <taxon>Cyphellophoraceae</taxon>
        <taxon>Cyphellophora</taxon>
    </lineage>
</organism>
<dbReference type="EMBL" id="LFJN01000025">
    <property type="protein sequence ID" value="KPI37272.1"/>
    <property type="molecule type" value="Genomic_DNA"/>
</dbReference>
<dbReference type="InterPro" id="IPR050593">
    <property type="entry name" value="LovG"/>
</dbReference>
<gene>
    <name evidence="4" type="ORF">AB675_1550</name>
</gene>
<protein>
    <submittedName>
        <fullName evidence="4">Esterase LovG</fullName>
    </submittedName>
</protein>
<dbReference type="PANTHER" id="PTHR48070">
    <property type="entry name" value="ESTERASE OVCA2"/>
    <property type="match status" value="1"/>
</dbReference>